<dbReference type="NCBIfam" id="TIGR02996">
    <property type="entry name" value="rpt_mate_G_obs"/>
    <property type="match status" value="1"/>
</dbReference>
<keyword evidence="2" id="KW-1185">Reference proteome</keyword>
<dbReference type="Gene3D" id="3.80.10.10">
    <property type="entry name" value="Ribonuclease Inhibitor"/>
    <property type="match status" value="1"/>
</dbReference>
<dbReference type="InterPro" id="IPR014338">
    <property type="entry name" value="CHP02996_rpt-companion-dom"/>
</dbReference>
<protein>
    <submittedName>
        <fullName evidence="1">Repeat-companion domain TIGR02996</fullName>
    </submittedName>
</protein>
<accession>A0A6C2YJJ8</accession>
<reference evidence="1" key="1">
    <citation type="submission" date="2019-04" db="EMBL/GenBank/DDBJ databases">
        <authorList>
            <consortium name="Science for Life Laboratories"/>
        </authorList>
    </citation>
    <scope>NUCLEOTIDE SEQUENCE</scope>
    <source>
        <strain evidence="1">MBLW1</strain>
    </source>
</reference>
<organism evidence="1">
    <name type="scientific">Tuwongella immobilis</name>
    <dbReference type="NCBI Taxonomy" id="692036"/>
    <lineage>
        <taxon>Bacteria</taxon>
        <taxon>Pseudomonadati</taxon>
        <taxon>Planctomycetota</taxon>
        <taxon>Planctomycetia</taxon>
        <taxon>Gemmatales</taxon>
        <taxon>Gemmataceae</taxon>
        <taxon>Tuwongella</taxon>
    </lineage>
</organism>
<evidence type="ECO:0000313" key="2">
    <source>
        <dbReference type="Proteomes" id="UP000464378"/>
    </source>
</evidence>
<gene>
    <name evidence="1" type="ORF">GMBLW1_25510</name>
</gene>
<name>A0A6C2YJJ8_9BACT</name>
<dbReference type="EMBL" id="LR586016">
    <property type="protein sequence ID" value="VIP01409.1"/>
    <property type="molecule type" value="Genomic_DNA"/>
</dbReference>
<dbReference type="SUPFAM" id="SSF52047">
    <property type="entry name" value="RNI-like"/>
    <property type="match status" value="1"/>
</dbReference>
<proteinExistence type="predicted"/>
<dbReference type="KEGG" id="tim:GMBLW1_25510"/>
<sequence>MLVLPEDLQTAILAAPDSDSPRLVAADWLEEQGETDRAAFIRVQCELAEMRQKRIRNERRRVELTQQETELLLAHQLTWVGPLAPVVRDRQLQVHFHRGMIREILTDHALPEAALAQFAIEPFIERLRLRWQSGTPRTILEQVAKLSNLRTIELWFPGQQLRTADLQPIIVLTRVKQLRIRGGRWGGSLLTSLRGWLKRAWAQQSEKLPDDDQQTAYRAKLGKMLTSTTTGLDIVTIINPPRSALQFAANLPGLRRIEIHRQTNSRIVGLRSCDTVRSLSLEDVSGWVPNALQELPELEDFTIHARFPINDALLPRQPLPRLRSLGIRGTLVPANQQFGIVGNLPELRVLHWNLANPTTLEHWKLQPRPKVRELAFGKLPTGITPEWIRSQFPHLHSLLLKGSDENRLDWEQMLPDCAINGRIPESQWQPVPNLPDGMTMQMPRWMAAHGAVAAPHADQVSEIQPLGAWTEFAEDATAEFPQMCWLGGIRIWLERLERPAGAVRSREWLTGPTTGLVRVDWSNFHAVESPQKTTLRVLSWNHGWLSGTRAVWITPTHLVRLLAEHPEQRSQLALPLIRAVIRSLRFPALESPKRTRRSPK</sequence>
<dbReference type="InParanoid" id="A0A6C2YJJ8"/>
<dbReference type="Proteomes" id="UP000464378">
    <property type="component" value="Chromosome"/>
</dbReference>
<dbReference type="RefSeq" id="WP_162656617.1">
    <property type="nucleotide sequence ID" value="NZ_LR593887.1"/>
</dbReference>
<dbReference type="EMBL" id="LR593887">
    <property type="protein sequence ID" value="VTR98319.1"/>
    <property type="molecule type" value="Genomic_DNA"/>
</dbReference>
<dbReference type="AlphaFoldDB" id="A0A6C2YJJ8"/>
<evidence type="ECO:0000313" key="1">
    <source>
        <dbReference type="EMBL" id="VIP01409.1"/>
    </source>
</evidence>
<dbReference type="InterPro" id="IPR032675">
    <property type="entry name" value="LRR_dom_sf"/>
</dbReference>